<organism evidence="2 3">
    <name type="scientific">Coprinellus micaceus</name>
    <name type="common">Glistening ink-cap mushroom</name>
    <name type="synonym">Coprinus micaceus</name>
    <dbReference type="NCBI Taxonomy" id="71717"/>
    <lineage>
        <taxon>Eukaryota</taxon>
        <taxon>Fungi</taxon>
        <taxon>Dikarya</taxon>
        <taxon>Basidiomycota</taxon>
        <taxon>Agaricomycotina</taxon>
        <taxon>Agaricomycetes</taxon>
        <taxon>Agaricomycetidae</taxon>
        <taxon>Agaricales</taxon>
        <taxon>Agaricineae</taxon>
        <taxon>Psathyrellaceae</taxon>
        <taxon>Coprinellus</taxon>
    </lineage>
</organism>
<dbReference type="PROSITE" id="PS50181">
    <property type="entry name" value="FBOX"/>
    <property type="match status" value="1"/>
</dbReference>
<sequence>MFEESDPFRGEGREAVFSAATHTFPSPGRGKDGTFSQSDTIRHTDLEHDQRALKSAHNAATSVCRLPHETLSEIFLAMAASTHDADWVVITQVCRHWRNVAHECTALWVRLPILNAAFTESILPLTKNAPISLHLEDPAHEYKAIVGRIVAQINRLQSITLNLTSNECAIDEALFINTGAGELLKAVSIVCEGYRMRGFSFQDNLKKLDAPALERLSLEYCGVRWRDIPFPPQLTSLNLATDVPSHRPTLTQLVETLRKVPLLDSFSLSCFLPPCSQGLVEALPSTLASAFLFAGPTRLHLADSAGQYQPVSSSR</sequence>
<comment type="caution">
    <text evidence="2">The sequence shown here is derived from an EMBL/GenBank/DDBJ whole genome shotgun (WGS) entry which is preliminary data.</text>
</comment>
<dbReference type="EMBL" id="QPFP01000024">
    <property type="protein sequence ID" value="TEB30031.1"/>
    <property type="molecule type" value="Genomic_DNA"/>
</dbReference>
<feature type="domain" description="F-box" evidence="1">
    <location>
        <begin position="60"/>
        <end position="111"/>
    </location>
</feature>
<evidence type="ECO:0000259" key="1">
    <source>
        <dbReference type="PROSITE" id="PS50181"/>
    </source>
</evidence>
<dbReference type="Gene3D" id="3.80.10.10">
    <property type="entry name" value="Ribonuclease Inhibitor"/>
    <property type="match status" value="1"/>
</dbReference>
<dbReference type="STRING" id="71717.A0A4Y7T7Q4"/>
<dbReference type="InterPro" id="IPR001810">
    <property type="entry name" value="F-box_dom"/>
</dbReference>
<name>A0A4Y7T7Q4_COPMI</name>
<dbReference type="InterPro" id="IPR032675">
    <property type="entry name" value="LRR_dom_sf"/>
</dbReference>
<keyword evidence="3" id="KW-1185">Reference proteome</keyword>
<accession>A0A4Y7T7Q4</accession>
<reference evidence="2 3" key="1">
    <citation type="journal article" date="2019" name="Nat. Ecol. Evol.">
        <title>Megaphylogeny resolves global patterns of mushroom evolution.</title>
        <authorList>
            <person name="Varga T."/>
            <person name="Krizsan K."/>
            <person name="Foldi C."/>
            <person name="Dima B."/>
            <person name="Sanchez-Garcia M."/>
            <person name="Sanchez-Ramirez S."/>
            <person name="Szollosi G.J."/>
            <person name="Szarkandi J.G."/>
            <person name="Papp V."/>
            <person name="Albert L."/>
            <person name="Andreopoulos W."/>
            <person name="Angelini C."/>
            <person name="Antonin V."/>
            <person name="Barry K.W."/>
            <person name="Bougher N.L."/>
            <person name="Buchanan P."/>
            <person name="Buyck B."/>
            <person name="Bense V."/>
            <person name="Catcheside P."/>
            <person name="Chovatia M."/>
            <person name="Cooper J."/>
            <person name="Damon W."/>
            <person name="Desjardin D."/>
            <person name="Finy P."/>
            <person name="Geml J."/>
            <person name="Haridas S."/>
            <person name="Hughes K."/>
            <person name="Justo A."/>
            <person name="Karasinski D."/>
            <person name="Kautmanova I."/>
            <person name="Kiss B."/>
            <person name="Kocsube S."/>
            <person name="Kotiranta H."/>
            <person name="LaButti K.M."/>
            <person name="Lechner B.E."/>
            <person name="Liimatainen K."/>
            <person name="Lipzen A."/>
            <person name="Lukacs Z."/>
            <person name="Mihaltcheva S."/>
            <person name="Morgado L.N."/>
            <person name="Niskanen T."/>
            <person name="Noordeloos M.E."/>
            <person name="Ohm R.A."/>
            <person name="Ortiz-Santana B."/>
            <person name="Ovrebo C."/>
            <person name="Racz N."/>
            <person name="Riley R."/>
            <person name="Savchenko A."/>
            <person name="Shiryaev A."/>
            <person name="Soop K."/>
            <person name="Spirin V."/>
            <person name="Szebenyi C."/>
            <person name="Tomsovsky M."/>
            <person name="Tulloss R.E."/>
            <person name="Uehling J."/>
            <person name="Grigoriev I.V."/>
            <person name="Vagvolgyi C."/>
            <person name="Papp T."/>
            <person name="Martin F.M."/>
            <person name="Miettinen O."/>
            <person name="Hibbett D.S."/>
            <person name="Nagy L.G."/>
        </authorList>
    </citation>
    <scope>NUCLEOTIDE SEQUENCE [LARGE SCALE GENOMIC DNA]</scope>
    <source>
        <strain evidence="2 3">FP101781</strain>
    </source>
</reference>
<dbReference type="AlphaFoldDB" id="A0A4Y7T7Q4"/>
<protein>
    <recommendedName>
        <fullName evidence="1">F-box domain-containing protein</fullName>
    </recommendedName>
</protein>
<dbReference type="Pfam" id="PF12937">
    <property type="entry name" value="F-box-like"/>
    <property type="match status" value="1"/>
</dbReference>
<gene>
    <name evidence="2" type="ORF">FA13DRAFT_563201</name>
</gene>
<evidence type="ECO:0000313" key="3">
    <source>
        <dbReference type="Proteomes" id="UP000298030"/>
    </source>
</evidence>
<dbReference type="OrthoDB" id="2950435at2759"/>
<evidence type="ECO:0000313" key="2">
    <source>
        <dbReference type="EMBL" id="TEB30031.1"/>
    </source>
</evidence>
<dbReference type="Proteomes" id="UP000298030">
    <property type="component" value="Unassembled WGS sequence"/>
</dbReference>
<dbReference type="InterPro" id="IPR036047">
    <property type="entry name" value="F-box-like_dom_sf"/>
</dbReference>
<dbReference type="SUPFAM" id="SSF81383">
    <property type="entry name" value="F-box domain"/>
    <property type="match status" value="1"/>
</dbReference>
<proteinExistence type="predicted"/>